<evidence type="ECO:0000313" key="3">
    <source>
        <dbReference type="Proteomes" id="UP000000602"/>
    </source>
</evidence>
<sequence length="130" mass="14563">MTCHQLKTYALSMKTVKQRQIANYLGISEVFIHEIKMGKKKFSRAKANSLAELTKVPFELLMLAEGGTIYKRLVESYLEQKQKSLGEDDRLNISTEKEERGGQANEGRCAARDNQRGAVKGGSYTGTAHH</sequence>
<feature type="compositionally biased region" description="Basic and acidic residues" evidence="1">
    <location>
        <begin position="85"/>
        <end position="101"/>
    </location>
</feature>
<reference evidence="3" key="1">
    <citation type="journal article" date="2004" name="Environ. Microbiol.">
        <title>The genome of Desulfotalea psychrophila, a sulfate-reducing bacterium from permanently cold Arctic sediments.</title>
        <authorList>
            <person name="Rabus R."/>
            <person name="Ruepp A."/>
            <person name="Frickey T."/>
            <person name="Rattei T."/>
            <person name="Fartmann B."/>
            <person name="Stark M."/>
            <person name="Bauer M."/>
            <person name="Zibat A."/>
            <person name="Lombardot T."/>
            <person name="Becker I."/>
            <person name="Amann J."/>
            <person name="Gellner K."/>
            <person name="Teeling H."/>
            <person name="Leuschner W.D."/>
            <person name="Gloeckner F.-O."/>
            <person name="Lupas A.N."/>
            <person name="Amann R."/>
            <person name="Klenk H.-P."/>
        </authorList>
    </citation>
    <scope>NUCLEOTIDE SEQUENCE [LARGE SCALE GENOMIC DNA]</scope>
    <source>
        <strain evidence="3">DSM 12343 / LSv54</strain>
    </source>
</reference>
<dbReference type="SUPFAM" id="SSF47413">
    <property type="entry name" value="lambda repressor-like DNA-binding domains"/>
    <property type="match status" value="1"/>
</dbReference>
<dbReference type="STRING" id="177439.DP2029"/>
<dbReference type="GO" id="GO:0003677">
    <property type="term" value="F:DNA binding"/>
    <property type="evidence" value="ECO:0007669"/>
    <property type="project" value="InterPro"/>
</dbReference>
<gene>
    <name evidence="2" type="ordered locus">DP2029</name>
</gene>
<dbReference type="EMBL" id="CR522870">
    <property type="protein sequence ID" value="CAG36758.1"/>
    <property type="molecule type" value="Genomic_DNA"/>
</dbReference>
<dbReference type="Proteomes" id="UP000000602">
    <property type="component" value="Chromosome"/>
</dbReference>
<dbReference type="KEGG" id="dps:DP2029"/>
<proteinExistence type="predicted"/>
<evidence type="ECO:0000313" key="2">
    <source>
        <dbReference type="EMBL" id="CAG36758.1"/>
    </source>
</evidence>
<dbReference type="InterPro" id="IPR010982">
    <property type="entry name" value="Lambda_DNA-bd_dom_sf"/>
</dbReference>
<protein>
    <submittedName>
        <fullName evidence="2">Uncharacterized protein</fullName>
    </submittedName>
</protein>
<dbReference type="AlphaFoldDB" id="Q6ALL7"/>
<accession>Q6ALL7</accession>
<feature type="region of interest" description="Disordered" evidence="1">
    <location>
        <begin position="85"/>
        <end position="130"/>
    </location>
</feature>
<name>Q6ALL7_DESPS</name>
<keyword evidence="3" id="KW-1185">Reference proteome</keyword>
<dbReference type="HOGENOM" id="CLU_1934651_0_0_7"/>
<evidence type="ECO:0000256" key="1">
    <source>
        <dbReference type="SAM" id="MobiDB-lite"/>
    </source>
</evidence>
<organism evidence="2 3">
    <name type="scientific">Desulfotalea psychrophila (strain LSv54 / DSM 12343)</name>
    <dbReference type="NCBI Taxonomy" id="177439"/>
    <lineage>
        <taxon>Bacteria</taxon>
        <taxon>Pseudomonadati</taxon>
        <taxon>Thermodesulfobacteriota</taxon>
        <taxon>Desulfobulbia</taxon>
        <taxon>Desulfobulbales</taxon>
        <taxon>Desulfocapsaceae</taxon>
        <taxon>Desulfotalea</taxon>
    </lineage>
</organism>